<evidence type="ECO:0000313" key="1">
    <source>
        <dbReference type="EMBL" id="CUW88384.1"/>
    </source>
</evidence>
<accession>A0A9W5EYA5</accession>
<evidence type="ECO:0000313" key="2">
    <source>
        <dbReference type="Proteomes" id="UP000191933"/>
    </source>
</evidence>
<dbReference type="EMBL" id="FBVY01000006">
    <property type="protein sequence ID" value="CUW88384.1"/>
    <property type="molecule type" value="Genomic_DNA"/>
</dbReference>
<dbReference type="Proteomes" id="UP000191933">
    <property type="component" value="Unassembled WGS sequence"/>
</dbReference>
<organism evidence="1 2">
    <name type="scientific">Agrobacterium genomosp. 2 str. CFBP 5494</name>
    <dbReference type="NCBI Taxonomy" id="1183436"/>
    <lineage>
        <taxon>Bacteria</taxon>
        <taxon>Pseudomonadati</taxon>
        <taxon>Pseudomonadota</taxon>
        <taxon>Alphaproteobacteria</taxon>
        <taxon>Hyphomicrobiales</taxon>
        <taxon>Rhizobiaceae</taxon>
        <taxon>Rhizobium/Agrobacterium group</taxon>
        <taxon>Agrobacterium</taxon>
        <taxon>Agrobacterium tumefaciens complex</taxon>
    </lineage>
</organism>
<gene>
    <name evidence="1" type="ORF">AGR2A_Cc140044</name>
</gene>
<keyword evidence="2" id="KW-1185">Reference proteome</keyword>
<proteinExistence type="predicted"/>
<protein>
    <submittedName>
        <fullName evidence="1">Uncharacterized protein</fullName>
    </submittedName>
</protein>
<reference evidence="1 2" key="1">
    <citation type="submission" date="2016-01" db="EMBL/GenBank/DDBJ databases">
        <authorList>
            <person name="Regsiter A."/>
            <person name="william w."/>
        </authorList>
    </citation>
    <scope>NUCLEOTIDE SEQUENCE [LARGE SCALE GENOMIC DNA]</scope>
    <source>
        <strain evidence="1 2">CFBP 5494</strain>
    </source>
</reference>
<name>A0A9W5EYA5_9HYPH</name>
<sequence length="73" mass="8048">MPCPEGMRHSPRIETASPVLGEAHDSVPVLLLEIKDTEATHENCRGRKGTRFLSASRHRGFVAGAFRMRFGGD</sequence>
<dbReference type="AlphaFoldDB" id="A0A9W5EYA5"/>
<comment type="caution">
    <text evidence="1">The sequence shown here is derived from an EMBL/GenBank/DDBJ whole genome shotgun (WGS) entry which is preliminary data.</text>
</comment>